<dbReference type="Proteomes" id="UP000253426">
    <property type="component" value="Unassembled WGS sequence"/>
</dbReference>
<dbReference type="AlphaFoldDB" id="A0A366HR19"/>
<dbReference type="OrthoDB" id="193902at2"/>
<organism evidence="2 3">
    <name type="scientific">Roseimicrobium gellanilyticum</name>
    <dbReference type="NCBI Taxonomy" id="748857"/>
    <lineage>
        <taxon>Bacteria</taxon>
        <taxon>Pseudomonadati</taxon>
        <taxon>Verrucomicrobiota</taxon>
        <taxon>Verrucomicrobiia</taxon>
        <taxon>Verrucomicrobiales</taxon>
        <taxon>Verrucomicrobiaceae</taxon>
        <taxon>Roseimicrobium</taxon>
    </lineage>
</organism>
<evidence type="ECO:0000313" key="3">
    <source>
        <dbReference type="Proteomes" id="UP000253426"/>
    </source>
</evidence>
<gene>
    <name evidence="2" type="ORF">DES53_102310</name>
</gene>
<dbReference type="SUPFAM" id="SSF160574">
    <property type="entry name" value="BT0923-like"/>
    <property type="match status" value="1"/>
</dbReference>
<evidence type="ECO:0008006" key="4">
    <source>
        <dbReference type="Google" id="ProtNLM"/>
    </source>
</evidence>
<feature type="signal peptide" evidence="1">
    <location>
        <begin position="1"/>
        <end position="25"/>
    </location>
</feature>
<keyword evidence="1" id="KW-0732">Signal</keyword>
<dbReference type="EMBL" id="QNRR01000002">
    <property type="protein sequence ID" value="RBP45926.1"/>
    <property type="molecule type" value="Genomic_DNA"/>
</dbReference>
<evidence type="ECO:0000256" key="1">
    <source>
        <dbReference type="SAM" id="SignalP"/>
    </source>
</evidence>
<feature type="chain" id="PRO_5016712515" description="PepSY-like beta-lactamase-inhibitor" evidence="1">
    <location>
        <begin position="26"/>
        <end position="161"/>
    </location>
</feature>
<reference evidence="2 3" key="1">
    <citation type="submission" date="2018-06" db="EMBL/GenBank/DDBJ databases">
        <title>Genomic Encyclopedia of Type Strains, Phase IV (KMG-IV): sequencing the most valuable type-strain genomes for metagenomic binning, comparative biology and taxonomic classification.</title>
        <authorList>
            <person name="Goeker M."/>
        </authorList>
    </citation>
    <scope>NUCLEOTIDE SEQUENCE [LARGE SCALE GENOMIC DNA]</scope>
    <source>
        <strain evidence="2 3">DSM 25532</strain>
    </source>
</reference>
<keyword evidence="3" id="KW-1185">Reference proteome</keyword>
<accession>A0A366HR19</accession>
<evidence type="ECO:0000313" key="2">
    <source>
        <dbReference type="EMBL" id="RBP45926.1"/>
    </source>
</evidence>
<dbReference type="Gene3D" id="3.10.450.360">
    <property type="match status" value="1"/>
</dbReference>
<name>A0A366HR19_9BACT</name>
<comment type="caution">
    <text evidence="2">The sequence shown here is derived from an EMBL/GenBank/DDBJ whole genome shotgun (WGS) entry which is preliminary data.</text>
</comment>
<protein>
    <recommendedName>
        <fullName evidence="4">PepSY-like beta-lactamase-inhibitor</fullName>
    </recommendedName>
</protein>
<proteinExistence type="predicted"/>
<dbReference type="RefSeq" id="WP_147263258.1">
    <property type="nucleotide sequence ID" value="NZ_QNRR01000002.1"/>
</dbReference>
<sequence length="161" mass="17395">MIRKPWQSTLAIIAASIGLGSLANAQELTLAQCPPVVQSAIRNNSQGGTLEEIKLVDRDGASLYVAEVGLGENRDLKMYITADGTVVRSRQEIDFKTVPVPVRRTVLGLLPEGAVVSDCDVETAEGATKYVVEFMISPTRERKLTLGADGTVLSEHEKEKN</sequence>